<proteinExistence type="predicted"/>
<dbReference type="Proteomes" id="UP000010798">
    <property type="component" value="Chromosome"/>
</dbReference>
<organism evidence="3 4">
    <name type="scientific">Singulisphaera acidiphila (strain ATCC BAA-1392 / DSM 18658 / VKM B-2454 / MOB10)</name>
    <dbReference type="NCBI Taxonomy" id="886293"/>
    <lineage>
        <taxon>Bacteria</taxon>
        <taxon>Pseudomonadati</taxon>
        <taxon>Planctomycetota</taxon>
        <taxon>Planctomycetia</taxon>
        <taxon>Isosphaerales</taxon>
        <taxon>Isosphaeraceae</taxon>
        <taxon>Singulisphaera</taxon>
    </lineage>
</organism>
<evidence type="ECO:0000259" key="2">
    <source>
        <dbReference type="PROSITE" id="PS50006"/>
    </source>
</evidence>
<dbReference type="HOGENOM" id="CLU_1814540_0_0_0"/>
<gene>
    <name evidence="3" type="ordered locus">Sinac_3215</name>
</gene>
<accession>L0DFA0</accession>
<evidence type="ECO:0000313" key="3">
    <source>
        <dbReference type="EMBL" id="AGA27488.1"/>
    </source>
</evidence>
<dbReference type="RefSeq" id="WP_015246634.1">
    <property type="nucleotide sequence ID" value="NC_019892.1"/>
</dbReference>
<dbReference type="InterPro" id="IPR050923">
    <property type="entry name" value="Cell_Proc_Reg/RNA_Proc"/>
</dbReference>
<reference evidence="3 4" key="1">
    <citation type="submission" date="2012-02" db="EMBL/GenBank/DDBJ databases">
        <title>Complete sequence of chromosome of Singulisphaera acidiphila DSM 18658.</title>
        <authorList>
            <consortium name="US DOE Joint Genome Institute (JGI-PGF)"/>
            <person name="Lucas S."/>
            <person name="Copeland A."/>
            <person name="Lapidus A."/>
            <person name="Glavina del Rio T."/>
            <person name="Dalin E."/>
            <person name="Tice H."/>
            <person name="Bruce D."/>
            <person name="Goodwin L."/>
            <person name="Pitluck S."/>
            <person name="Peters L."/>
            <person name="Ovchinnikova G."/>
            <person name="Chertkov O."/>
            <person name="Kyrpides N."/>
            <person name="Mavromatis K."/>
            <person name="Ivanova N."/>
            <person name="Brettin T."/>
            <person name="Detter J.C."/>
            <person name="Han C."/>
            <person name="Larimer F."/>
            <person name="Land M."/>
            <person name="Hauser L."/>
            <person name="Markowitz V."/>
            <person name="Cheng J.-F."/>
            <person name="Hugenholtz P."/>
            <person name="Woyke T."/>
            <person name="Wu D."/>
            <person name="Tindall B."/>
            <person name="Pomrenke H."/>
            <person name="Brambilla E."/>
            <person name="Klenk H.-P."/>
            <person name="Eisen J.A."/>
        </authorList>
    </citation>
    <scope>NUCLEOTIDE SEQUENCE [LARGE SCALE GENOMIC DNA]</scope>
    <source>
        <strain evidence="4">ATCC BAA-1392 / DSM 18658 / VKM B-2454 / MOB10</strain>
    </source>
</reference>
<dbReference type="Pfam" id="PF00498">
    <property type="entry name" value="FHA"/>
    <property type="match status" value="1"/>
</dbReference>
<dbReference type="SUPFAM" id="SSF49879">
    <property type="entry name" value="SMAD/FHA domain"/>
    <property type="match status" value="1"/>
</dbReference>
<feature type="region of interest" description="Disordered" evidence="1">
    <location>
        <begin position="99"/>
        <end position="137"/>
    </location>
</feature>
<dbReference type="PANTHER" id="PTHR23308">
    <property type="entry name" value="NUCLEAR INHIBITOR OF PROTEIN PHOSPHATASE-1"/>
    <property type="match status" value="1"/>
</dbReference>
<feature type="domain" description="FHA" evidence="2">
    <location>
        <begin position="23"/>
        <end position="72"/>
    </location>
</feature>
<dbReference type="Gene3D" id="2.60.200.20">
    <property type="match status" value="1"/>
</dbReference>
<name>L0DFA0_SINAD</name>
<sequence>MSSQLVPMNPGTFPTIPLQRPILLIGRHPECDVRLDLAKISRRHCCVALAYDRVMIRDLGSRNGLRVNGRLIDEAQLHPGDEVAIGPILYRVESLIPHPQSPAPIPPSPPAVTGAKASKPASLPSLPNPSTDLDSDLIPLDF</sequence>
<dbReference type="CDD" id="cd00060">
    <property type="entry name" value="FHA"/>
    <property type="match status" value="1"/>
</dbReference>
<evidence type="ECO:0000256" key="1">
    <source>
        <dbReference type="SAM" id="MobiDB-lite"/>
    </source>
</evidence>
<protein>
    <submittedName>
        <fullName evidence="3">FHA domain-containing protein</fullName>
    </submittedName>
</protein>
<feature type="compositionally biased region" description="Pro residues" evidence="1">
    <location>
        <begin position="99"/>
        <end position="110"/>
    </location>
</feature>
<dbReference type="PROSITE" id="PS50006">
    <property type="entry name" value="FHA_DOMAIN"/>
    <property type="match status" value="1"/>
</dbReference>
<dbReference type="OrthoDB" id="277679at2"/>
<dbReference type="InterPro" id="IPR008984">
    <property type="entry name" value="SMAD_FHA_dom_sf"/>
</dbReference>
<dbReference type="EMBL" id="CP003364">
    <property type="protein sequence ID" value="AGA27488.1"/>
    <property type="molecule type" value="Genomic_DNA"/>
</dbReference>
<dbReference type="SMART" id="SM00240">
    <property type="entry name" value="FHA"/>
    <property type="match status" value="1"/>
</dbReference>
<keyword evidence="4" id="KW-1185">Reference proteome</keyword>
<dbReference type="STRING" id="886293.Sinac_3215"/>
<dbReference type="eggNOG" id="COG1716">
    <property type="taxonomic scope" value="Bacteria"/>
</dbReference>
<dbReference type="InterPro" id="IPR000253">
    <property type="entry name" value="FHA_dom"/>
</dbReference>
<dbReference type="KEGG" id="saci:Sinac_3215"/>
<dbReference type="AlphaFoldDB" id="L0DFA0"/>
<evidence type="ECO:0000313" key="4">
    <source>
        <dbReference type="Proteomes" id="UP000010798"/>
    </source>
</evidence>